<dbReference type="PROSITE" id="PS51186">
    <property type="entry name" value="GNAT"/>
    <property type="match status" value="1"/>
</dbReference>
<dbReference type="SUPFAM" id="SSF55729">
    <property type="entry name" value="Acyl-CoA N-acyltransferases (Nat)"/>
    <property type="match status" value="1"/>
</dbReference>
<dbReference type="CDD" id="cd04301">
    <property type="entry name" value="NAT_SF"/>
    <property type="match status" value="1"/>
</dbReference>
<dbReference type="PANTHER" id="PTHR43877">
    <property type="entry name" value="AMINOALKYLPHOSPHONATE N-ACETYLTRANSFERASE-RELATED-RELATED"/>
    <property type="match status" value="1"/>
</dbReference>
<dbReference type="InterPro" id="IPR000182">
    <property type="entry name" value="GNAT_dom"/>
</dbReference>
<evidence type="ECO:0000256" key="2">
    <source>
        <dbReference type="ARBA" id="ARBA00023315"/>
    </source>
</evidence>
<comment type="caution">
    <text evidence="4">The sequence shown here is derived from an EMBL/GenBank/DDBJ whole genome shotgun (WGS) entry which is preliminary data.</text>
</comment>
<keyword evidence="5" id="KW-1185">Reference proteome</keyword>
<name>A0ABS5I0V3_9GAMM</name>
<dbReference type="PANTHER" id="PTHR43877:SF2">
    <property type="entry name" value="AMINOALKYLPHOSPHONATE N-ACETYLTRANSFERASE-RELATED"/>
    <property type="match status" value="1"/>
</dbReference>
<dbReference type="RefSeq" id="WP_153662407.1">
    <property type="nucleotide sequence ID" value="NZ_JAAIKR010000003.1"/>
</dbReference>
<evidence type="ECO:0000313" key="5">
    <source>
        <dbReference type="Proteomes" id="UP000811844"/>
    </source>
</evidence>
<reference evidence="4 5" key="1">
    <citation type="submission" date="2020-02" db="EMBL/GenBank/DDBJ databases">
        <title>Shewanella WXL01 sp. nov., a marine bacterium isolated from green algae in Luhuitou Fringing Reef (Northern South China Sea).</title>
        <authorList>
            <person name="Wang X."/>
        </authorList>
    </citation>
    <scope>NUCLEOTIDE SEQUENCE [LARGE SCALE GENOMIC DNA]</scope>
    <source>
        <strain evidence="4 5">MCCC 1A01895</strain>
    </source>
</reference>
<dbReference type="Proteomes" id="UP000811844">
    <property type="component" value="Unassembled WGS sequence"/>
</dbReference>
<dbReference type="InterPro" id="IPR016181">
    <property type="entry name" value="Acyl_CoA_acyltransferase"/>
</dbReference>
<sequence>MTKERILTCQAKTHSLNAPHEQSSIRKATVDDAVVAYRIRNDAILHQCVSVYDSQDMEQWTCGELDPRFAGEFAHHGYVLLVNNAIVAVGMLDIKQAQVDAIFVDPKVMRLGLGQRMLGYIEALAKQHNLTQLSLQATLNAVAFYRKCGFVGDKQSVYQSPRGFNLACVPMLKNL</sequence>
<evidence type="ECO:0000259" key="3">
    <source>
        <dbReference type="PROSITE" id="PS51186"/>
    </source>
</evidence>
<keyword evidence="2" id="KW-0012">Acyltransferase</keyword>
<dbReference type="EMBL" id="JAAIKR010000003">
    <property type="protein sequence ID" value="MBR9727458.1"/>
    <property type="molecule type" value="Genomic_DNA"/>
</dbReference>
<accession>A0ABS5I0V3</accession>
<dbReference type="Pfam" id="PF13673">
    <property type="entry name" value="Acetyltransf_10"/>
    <property type="match status" value="1"/>
</dbReference>
<protein>
    <submittedName>
        <fullName evidence="4">GNAT family N-acetyltransferase</fullName>
    </submittedName>
</protein>
<keyword evidence="1" id="KW-0808">Transferase</keyword>
<gene>
    <name evidence="4" type="ORF">G3R48_05580</name>
</gene>
<organism evidence="4 5">
    <name type="scientific">Shewanella intestini</name>
    <dbReference type="NCBI Taxonomy" id="2017544"/>
    <lineage>
        <taxon>Bacteria</taxon>
        <taxon>Pseudomonadati</taxon>
        <taxon>Pseudomonadota</taxon>
        <taxon>Gammaproteobacteria</taxon>
        <taxon>Alteromonadales</taxon>
        <taxon>Shewanellaceae</taxon>
        <taxon>Shewanella</taxon>
    </lineage>
</organism>
<evidence type="ECO:0000313" key="4">
    <source>
        <dbReference type="EMBL" id="MBR9727458.1"/>
    </source>
</evidence>
<evidence type="ECO:0000256" key="1">
    <source>
        <dbReference type="ARBA" id="ARBA00022679"/>
    </source>
</evidence>
<dbReference type="InterPro" id="IPR050832">
    <property type="entry name" value="Bact_Acetyltransf"/>
</dbReference>
<dbReference type="Gene3D" id="3.40.630.30">
    <property type="match status" value="1"/>
</dbReference>
<proteinExistence type="predicted"/>
<feature type="domain" description="N-acetyltransferase" evidence="3">
    <location>
        <begin position="23"/>
        <end position="175"/>
    </location>
</feature>